<feature type="transmembrane region" description="Helical" evidence="1">
    <location>
        <begin position="6"/>
        <end position="26"/>
    </location>
</feature>
<name>A0A9X2T5Z8_9HYPH</name>
<accession>A0A9X2T5Z8</accession>
<dbReference type="InterPro" id="IPR009935">
    <property type="entry name" value="DUF1467"/>
</dbReference>
<evidence type="ECO:0000313" key="3">
    <source>
        <dbReference type="Proteomes" id="UP001151088"/>
    </source>
</evidence>
<dbReference type="Proteomes" id="UP001151088">
    <property type="component" value="Unassembled WGS sequence"/>
</dbReference>
<dbReference type="AlphaFoldDB" id="A0A9X2T5Z8"/>
<keyword evidence="3" id="KW-1185">Reference proteome</keyword>
<dbReference type="EMBL" id="JANTHZ010000015">
    <property type="protein sequence ID" value="MCS0497811.1"/>
    <property type="molecule type" value="Genomic_DNA"/>
</dbReference>
<keyword evidence="1" id="KW-0812">Transmembrane</keyword>
<protein>
    <submittedName>
        <fullName evidence="2">DUF1467 family protein</fullName>
    </submittedName>
</protein>
<evidence type="ECO:0000256" key="1">
    <source>
        <dbReference type="SAM" id="Phobius"/>
    </source>
</evidence>
<gene>
    <name evidence="2" type="ORF">NVS89_22225</name>
</gene>
<keyword evidence="1" id="KW-0472">Membrane</keyword>
<sequence>MGLTTYIAIYFIVWWVVIFAVLPFGVRSQHEDGKVEDGTEPGAPQRPQLLRKALITSVVALIVVLVIAWIIESGWIRLDMFPMPFDPKLYDLK</sequence>
<feature type="transmembrane region" description="Helical" evidence="1">
    <location>
        <begin position="53"/>
        <end position="71"/>
    </location>
</feature>
<keyword evidence="1" id="KW-1133">Transmembrane helix</keyword>
<dbReference type="RefSeq" id="WP_258734967.1">
    <property type="nucleotide sequence ID" value="NZ_JANTHY010000014.1"/>
</dbReference>
<proteinExistence type="predicted"/>
<dbReference type="Pfam" id="PF07330">
    <property type="entry name" value="DUF1467"/>
    <property type="match status" value="1"/>
</dbReference>
<comment type="caution">
    <text evidence="2">The sequence shown here is derived from an EMBL/GenBank/DDBJ whole genome shotgun (WGS) entry which is preliminary data.</text>
</comment>
<evidence type="ECO:0000313" key="2">
    <source>
        <dbReference type="EMBL" id="MCS0497811.1"/>
    </source>
</evidence>
<organism evidence="2 3">
    <name type="scientific">Ancylobacter mangrovi</name>
    <dbReference type="NCBI Taxonomy" id="2972472"/>
    <lineage>
        <taxon>Bacteria</taxon>
        <taxon>Pseudomonadati</taxon>
        <taxon>Pseudomonadota</taxon>
        <taxon>Alphaproteobacteria</taxon>
        <taxon>Hyphomicrobiales</taxon>
        <taxon>Xanthobacteraceae</taxon>
        <taxon>Ancylobacter</taxon>
    </lineage>
</organism>
<reference evidence="2" key="1">
    <citation type="submission" date="2022-08" db="EMBL/GenBank/DDBJ databases">
        <authorList>
            <person name="Li F."/>
        </authorList>
    </citation>
    <scope>NUCLEOTIDE SEQUENCE</scope>
    <source>
        <strain evidence="2">MQZ15Z-1</strain>
    </source>
</reference>